<evidence type="ECO:0000256" key="5">
    <source>
        <dbReference type="ARBA" id="ARBA00022949"/>
    </source>
</evidence>
<keyword evidence="3" id="KW-0732">Signal</keyword>
<sequence>MELGHIVSCGVATQQAITNFSSSFIAQSSNSKLHKNSTSSTGQALSDLYQCCGDLSGTDCATCVTRVIPMWSSLFGPRDAAARVQLTSCYALYQAAGYPQVAERDLSARDVGSALRGPAKAEVKSWRCFASGRVYLDKCYISYNYYTDGVPRSRGGRGGIGVTVNSGARRATDGGYSGVNSLELVAVLWNYLCL</sequence>
<dbReference type="GO" id="GO:0005886">
    <property type="term" value="C:plasma membrane"/>
    <property type="evidence" value="ECO:0007669"/>
    <property type="project" value="UniProtKB-SubCell"/>
</dbReference>
<keyword evidence="10" id="KW-1185">Reference proteome</keyword>
<dbReference type="PANTHER" id="PTHR32080:SF24">
    <property type="entry name" value="PLASMODESMATA-LOCATED PROTEIN 2"/>
    <property type="match status" value="1"/>
</dbReference>
<dbReference type="Proteomes" id="UP001515500">
    <property type="component" value="Unplaced"/>
</dbReference>
<keyword evidence="5" id="KW-0965">Cell junction</keyword>
<dbReference type="RefSeq" id="XP_039117915.1">
    <property type="nucleotide sequence ID" value="XM_039261981.1"/>
</dbReference>
<evidence type="ECO:0000313" key="10">
    <source>
        <dbReference type="Proteomes" id="UP001515500"/>
    </source>
</evidence>
<evidence type="ECO:0000256" key="7">
    <source>
        <dbReference type="ARBA" id="ARBA00024184"/>
    </source>
</evidence>
<name>A0AB40AS62_DIOCR</name>
<dbReference type="GeneID" id="120253716"/>
<dbReference type="InterPro" id="IPR038408">
    <property type="entry name" value="GNK2_sf"/>
</dbReference>
<dbReference type="PROSITE" id="PS51473">
    <property type="entry name" value="GNK2"/>
    <property type="match status" value="1"/>
</dbReference>
<dbReference type="PANTHER" id="PTHR32080">
    <property type="entry name" value="ANTIFUNGAL PROTEIN GINKBILOBIN-2-LIKE"/>
    <property type="match status" value="1"/>
</dbReference>
<dbReference type="Pfam" id="PF01657">
    <property type="entry name" value="Stress-antifung"/>
    <property type="match status" value="1"/>
</dbReference>
<gene>
    <name evidence="11" type="primary">LOC120253716</name>
</gene>
<reference evidence="11" key="1">
    <citation type="submission" date="2025-08" db="UniProtKB">
        <authorList>
            <consortium name="RefSeq"/>
        </authorList>
    </citation>
    <scope>IDENTIFICATION</scope>
</reference>
<comment type="subcellular location">
    <subcellularLocation>
        <location evidence="7">Cell junction</location>
        <location evidence="7">Plasmodesma</location>
    </subcellularLocation>
    <subcellularLocation>
        <location evidence="1">Cell membrane</location>
        <topology evidence="1">Single-pass type I membrane protein</topology>
    </subcellularLocation>
</comment>
<proteinExistence type="inferred from homology"/>
<evidence type="ECO:0000259" key="9">
    <source>
        <dbReference type="PROSITE" id="PS51473"/>
    </source>
</evidence>
<protein>
    <submittedName>
        <fullName evidence="11">Plasmodesmata-located protein 2-like</fullName>
    </submittedName>
</protein>
<evidence type="ECO:0000256" key="3">
    <source>
        <dbReference type="ARBA" id="ARBA00022729"/>
    </source>
</evidence>
<dbReference type="GO" id="GO:0010497">
    <property type="term" value="P:plasmodesmata-mediated intercellular transport"/>
    <property type="evidence" value="ECO:0007669"/>
    <property type="project" value="TreeGrafter"/>
</dbReference>
<organism evidence="10 11">
    <name type="scientific">Dioscorea cayennensis subsp. rotundata</name>
    <name type="common">White Guinea yam</name>
    <name type="synonym">Dioscorea rotundata</name>
    <dbReference type="NCBI Taxonomy" id="55577"/>
    <lineage>
        <taxon>Eukaryota</taxon>
        <taxon>Viridiplantae</taxon>
        <taxon>Streptophyta</taxon>
        <taxon>Embryophyta</taxon>
        <taxon>Tracheophyta</taxon>
        <taxon>Spermatophyta</taxon>
        <taxon>Magnoliopsida</taxon>
        <taxon>Liliopsida</taxon>
        <taxon>Dioscoreales</taxon>
        <taxon>Dioscoreaceae</taxon>
        <taxon>Dioscorea</taxon>
    </lineage>
</organism>
<evidence type="ECO:0000256" key="4">
    <source>
        <dbReference type="ARBA" id="ARBA00022737"/>
    </source>
</evidence>
<evidence type="ECO:0000256" key="1">
    <source>
        <dbReference type="ARBA" id="ARBA00004251"/>
    </source>
</evidence>
<dbReference type="GO" id="GO:0009506">
    <property type="term" value="C:plasmodesma"/>
    <property type="evidence" value="ECO:0007669"/>
    <property type="project" value="UniProtKB-SubCell"/>
</dbReference>
<dbReference type="GO" id="GO:0046739">
    <property type="term" value="P:transport of virus in multicellular host"/>
    <property type="evidence" value="ECO:0007669"/>
    <property type="project" value="TreeGrafter"/>
</dbReference>
<dbReference type="AlphaFoldDB" id="A0AB40AS62"/>
<dbReference type="InterPro" id="IPR002902">
    <property type="entry name" value="GNK2"/>
</dbReference>
<keyword evidence="4" id="KW-0677">Repeat</keyword>
<keyword evidence="6" id="KW-1015">Disulfide bond</keyword>
<evidence type="ECO:0000256" key="2">
    <source>
        <dbReference type="ARBA" id="ARBA00022581"/>
    </source>
</evidence>
<dbReference type="Gene3D" id="3.30.430.20">
    <property type="entry name" value="Gnk2 domain, C-X8-C-X2-C motif"/>
    <property type="match status" value="1"/>
</dbReference>
<evidence type="ECO:0000313" key="11">
    <source>
        <dbReference type="RefSeq" id="XP_039117915.1"/>
    </source>
</evidence>
<evidence type="ECO:0000256" key="6">
    <source>
        <dbReference type="ARBA" id="ARBA00023157"/>
    </source>
</evidence>
<evidence type="ECO:0000256" key="8">
    <source>
        <dbReference type="ARBA" id="ARBA00038393"/>
    </source>
</evidence>
<dbReference type="InterPro" id="IPR051378">
    <property type="entry name" value="Cell2Cell_Antifungal"/>
</dbReference>
<feature type="domain" description="Gnk2-homologous" evidence="9">
    <location>
        <begin position="1"/>
        <end position="98"/>
    </location>
</feature>
<accession>A0AB40AS62</accession>
<keyword evidence="2" id="KW-0945">Host-virus interaction</keyword>
<comment type="similarity">
    <text evidence="8">Belongs to the cysteine-rich repeat secretory protein family. Plasmodesmata-located proteins (PDLD) subfamily.</text>
</comment>